<feature type="domain" description="Nephrocystin 3-like N-terminal" evidence="2">
    <location>
        <begin position="33"/>
        <end position="192"/>
    </location>
</feature>
<dbReference type="EMBL" id="JARJCW010000106">
    <property type="protein sequence ID" value="KAJ7193596.1"/>
    <property type="molecule type" value="Genomic_DNA"/>
</dbReference>
<dbReference type="Gene3D" id="3.40.50.300">
    <property type="entry name" value="P-loop containing nucleotide triphosphate hydrolases"/>
    <property type="match status" value="1"/>
</dbReference>
<evidence type="ECO:0000256" key="1">
    <source>
        <dbReference type="ARBA" id="ARBA00022737"/>
    </source>
</evidence>
<feature type="non-terminal residue" evidence="3">
    <location>
        <position position="1"/>
    </location>
</feature>
<gene>
    <name evidence="3" type="ORF">GGX14DRAFT_317827</name>
</gene>
<evidence type="ECO:0000313" key="3">
    <source>
        <dbReference type="EMBL" id="KAJ7193596.1"/>
    </source>
</evidence>
<dbReference type="Proteomes" id="UP001219525">
    <property type="component" value="Unassembled WGS sequence"/>
</dbReference>
<sequence length="312" mass="35310">IDILHRAVALEALYNSADSYPQPSCHPETRTEILNDLYEQVTAESGKPMCWLHGPAGAGKSAVMRTLCQRLEDGKRLGGAFFFKRCHPTRGNAKTLFATLAYQLALRHLDLRRPILQSVESDPSVVGMDMEIQIHKLIAEPHQSLESHAPLILLIDGLDECDSEQAQRKILYLIGDIIYQHPSSFRFLIASRPEAHIREVLDEVSFDGLFDSVNAEKSFEDIRTYLRHEFSRIHREHRKTMENIPTPWPSSAIIDSLTCSSSGYFVYASTVIKFIDDKRFRPTEQLAAIRNLAPDSDSPFAALDQLYTQILS</sequence>
<proteinExistence type="predicted"/>
<dbReference type="SUPFAM" id="SSF52540">
    <property type="entry name" value="P-loop containing nucleoside triphosphate hydrolases"/>
    <property type="match status" value="1"/>
</dbReference>
<accession>A0AAD6UVP4</accession>
<comment type="caution">
    <text evidence="3">The sequence shown here is derived from an EMBL/GenBank/DDBJ whole genome shotgun (WGS) entry which is preliminary data.</text>
</comment>
<keyword evidence="4" id="KW-1185">Reference proteome</keyword>
<evidence type="ECO:0000259" key="2">
    <source>
        <dbReference type="Pfam" id="PF24883"/>
    </source>
</evidence>
<organism evidence="3 4">
    <name type="scientific">Mycena pura</name>
    <dbReference type="NCBI Taxonomy" id="153505"/>
    <lineage>
        <taxon>Eukaryota</taxon>
        <taxon>Fungi</taxon>
        <taxon>Dikarya</taxon>
        <taxon>Basidiomycota</taxon>
        <taxon>Agaricomycotina</taxon>
        <taxon>Agaricomycetes</taxon>
        <taxon>Agaricomycetidae</taxon>
        <taxon>Agaricales</taxon>
        <taxon>Marasmiineae</taxon>
        <taxon>Mycenaceae</taxon>
        <taxon>Mycena</taxon>
    </lineage>
</organism>
<dbReference type="InterPro" id="IPR027417">
    <property type="entry name" value="P-loop_NTPase"/>
</dbReference>
<dbReference type="PANTHER" id="PTHR10039">
    <property type="entry name" value="AMELOGENIN"/>
    <property type="match status" value="1"/>
</dbReference>
<reference evidence="3" key="1">
    <citation type="submission" date="2023-03" db="EMBL/GenBank/DDBJ databases">
        <title>Massive genome expansion in bonnet fungi (Mycena s.s.) driven by repeated elements and novel gene families across ecological guilds.</title>
        <authorList>
            <consortium name="Lawrence Berkeley National Laboratory"/>
            <person name="Harder C.B."/>
            <person name="Miyauchi S."/>
            <person name="Viragh M."/>
            <person name="Kuo A."/>
            <person name="Thoen E."/>
            <person name="Andreopoulos B."/>
            <person name="Lu D."/>
            <person name="Skrede I."/>
            <person name="Drula E."/>
            <person name="Henrissat B."/>
            <person name="Morin E."/>
            <person name="Kohler A."/>
            <person name="Barry K."/>
            <person name="LaButti K."/>
            <person name="Morin E."/>
            <person name="Salamov A."/>
            <person name="Lipzen A."/>
            <person name="Mereny Z."/>
            <person name="Hegedus B."/>
            <person name="Baldrian P."/>
            <person name="Stursova M."/>
            <person name="Weitz H."/>
            <person name="Taylor A."/>
            <person name="Grigoriev I.V."/>
            <person name="Nagy L.G."/>
            <person name="Martin F."/>
            <person name="Kauserud H."/>
        </authorList>
    </citation>
    <scope>NUCLEOTIDE SEQUENCE</scope>
    <source>
        <strain evidence="3">9144</strain>
    </source>
</reference>
<name>A0AAD6UVP4_9AGAR</name>
<dbReference type="InterPro" id="IPR056884">
    <property type="entry name" value="NPHP3-like_N"/>
</dbReference>
<dbReference type="Pfam" id="PF24883">
    <property type="entry name" value="NPHP3_N"/>
    <property type="match status" value="1"/>
</dbReference>
<keyword evidence="1" id="KW-0677">Repeat</keyword>
<evidence type="ECO:0000313" key="4">
    <source>
        <dbReference type="Proteomes" id="UP001219525"/>
    </source>
</evidence>
<dbReference type="AlphaFoldDB" id="A0AAD6UVP4"/>
<feature type="non-terminal residue" evidence="3">
    <location>
        <position position="312"/>
    </location>
</feature>
<dbReference type="PANTHER" id="PTHR10039:SF14">
    <property type="entry name" value="NACHT DOMAIN-CONTAINING PROTEIN"/>
    <property type="match status" value="1"/>
</dbReference>
<protein>
    <recommendedName>
        <fullName evidence="2">Nephrocystin 3-like N-terminal domain-containing protein</fullName>
    </recommendedName>
</protein>